<dbReference type="AlphaFoldDB" id="A0AA38M329"/>
<dbReference type="Proteomes" id="UP001168821">
    <property type="component" value="Unassembled WGS sequence"/>
</dbReference>
<sequence>MNHFWIAHFVYKALGNTFDDNALAGKSKARLQLETLSGVTRTAAAILECNQHPGGVCRSGAARPIFYSEGKSQGRRGDGEEIVRPKPPTLLRLLDTKK</sequence>
<organism evidence="2 3">
    <name type="scientific">Zophobas morio</name>
    <dbReference type="NCBI Taxonomy" id="2755281"/>
    <lineage>
        <taxon>Eukaryota</taxon>
        <taxon>Metazoa</taxon>
        <taxon>Ecdysozoa</taxon>
        <taxon>Arthropoda</taxon>
        <taxon>Hexapoda</taxon>
        <taxon>Insecta</taxon>
        <taxon>Pterygota</taxon>
        <taxon>Neoptera</taxon>
        <taxon>Endopterygota</taxon>
        <taxon>Coleoptera</taxon>
        <taxon>Polyphaga</taxon>
        <taxon>Cucujiformia</taxon>
        <taxon>Tenebrionidae</taxon>
        <taxon>Zophobas</taxon>
    </lineage>
</organism>
<gene>
    <name evidence="2" type="ORF">Zmor_024871</name>
</gene>
<keyword evidence="3" id="KW-1185">Reference proteome</keyword>
<feature type="region of interest" description="Disordered" evidence="1">
    <location>
        <begin position="69"/>
        <end position="88"/>
    </location>
</feature>
<comment type="caution">
    <text evidence="2">The sequence shown here is derived from an EMBL/GenBank/DDBJ whole genome shotgun (WGS) entry which is preliminary data.</text>
</comment>
<name>A0AA38M329_9CUCU</name>
<feature type="compositionally biased region" description="Basic and acidic residues" evidence="1">
    <location>
        <begin position="75"/>
        <end position="84"/>
    </location>
</feature>
<evidence type="ECO:0000313" key="3">
    <source>
        <dbReference type="Proteomes" id="UP001168821"/>
    </source>
</evidence>
<proteinExistence type="predicted"/>
<dbReference type="EMBL" id="JALNTZ010000008">
    <property type="protein sequence ID" value="KAJ3642053.1"/>
    <property type="molecule type" value="Genomic_DNA"/>
</dbReference>
<evidence type="ECO:0000256" key="1">
    <source>
        <dbReference type="SAM" id="MobiDB-lite"/>
    </source>
</evidence>
<reference evidence="2" key="1">
    <citation type="journal article" date="2023" name="G3 (Bethesda)">
        <title>Whole genome assemblies of Zophobas morio and Tenebrio molitor.</title>
        <authorList>
            <person name="Kaur S."/>
            <person name="Stinson S.A."/>
            <person name="diCenzo G.C."/>
        </authorList>
    </citation>
    <scope>NUCLEOTIDE SEQUENCE</scope>
    <source>
        <strain evidence="2">QUZm001</strain>
    </source>
</reference>
<accession>A0AA38M329</accession>
<protein>
    <submittedName>
        <fullName evidence="2">Uncharacterized protein</fullName>
    </submittedName>
</protein>
<evidence type="ECO:0000313" key="2">
    <source>
        <dbReference type="EMBL" id="KAJ3642053.1"/>
    </source>
</evidence>